<comment type="caution">
    <text evidence="1">The sequence shown here is derived from an EMBL/GenBank/DDBJ whole genome shotgun (WGS) entry which is preliminary data.</text>
</comment>
<proteinExistence type="predicted"/>
<gene>
    <name evidence="1" type="ORF">UPYG_G00014750</name>
</gene>
<name>A0ABD0XLR3_UMBPY</name>
<reference evidence="1 2" key="1">
    <citation type="submission" date="2024-06" db="EMBL/GenBank/DDBJ databases">
        <authorList>
            <person name="Pan Q."/>
            <person name="Wen M."/>
            <person name="Jouanno E."/>
            <person name="Zahm M."/>
            <person name="Klopp C."/>
            <person name="Cabau C."/>
            <person name="Louis A."/>
            <person name="Berthelot C."/>
            <person name="Parey E."/>
            <person name="Roest Crollius H."/>
            <person name="Montfort J."/>
            <person name="Robinson-Rechavi M."/>
            <person name="Bouchez O."/>
            <person name="Lampietro C."/>
            <person name="Lopez Roques C."/>
            <person name="Donnadieu C."/>
            <person name="Postlethwait J."/>
            <person name="Bobe J."/>
            <person name="Verreycken H."/>
            <person name="Guiguen Y."/>
        </authorList>
    </citation>
    <scope>NUCLEOTIDE SEQUENCE [LARGE SCALE GENOMIC DNA]</scope>
    <source>
        <strain evidence="1">Up_M1</strain>
        <tissue evidence="1">Testis</tissue>
    </source>
</reference>
<evidence type="ECO:0000313" key="2">
    <source>
        <dbReference type="Proteomes" id="UP001557470"/>
    </source>
</evidence>
<dbReference type="AlphaFoldDB" id="A0ABD0XLR3"/>
<dbReference type="Proteomes" id="UP001557470">
    <property type="component" value="Unassembled WGS sequence"/>
</dbReference>
<protein>
    <submittedName>
        <fullName evidence="1">Uncharacterized protein</fullName>
    </submittedName>
</protein>
<sequence length="63" mass="7062">MENHQSSKDLITYLGTIGGCDVQVTTRRIMAALISHVLGRQLTNDETVSQPEAKKKMLQVLHR</sequence>
<keyword evidence="2" id="KW-1185">Reference proteome</keyword>
<organism evidence="1 2">
    <name type="scientific">Umbra pygmaea</name>
    <name type="common">Eastern mudminnow</name>
    <dbReference type="NCBI Taxonomy" id="75934"/>
    <lineage>
        <taxon>Eukaryota</taxon>
        <taxon>Metazoa</taxon>
        <taxon>Chordata</taxon>
        <taxon>Craniata</taxon>
        <taxon>Vertebrata</taxon>
        <taxon>Euteleostomi</taxon>
        <taxon>Actinopterygii</taxon>
        <taxon>Neopterygii</taxon>
        <taxon>Teleostei</taxon>
        <taxon>Protacanthopterygii</taxon>
        <taxon>Esociformes</taxon>
        <taxon>Umbridae</taxon>
        <taxon>Umbra</taxon>
    </lineage>
</organism>
<evidence type="ECO:0000313" key="1">
    <source>
        <dbReference type="EMBL" id="KAL1021554.1"/>
    </source>
</evidence>
<accession>A0ABD0XLR3</accession>
<dbReference type="EMBL" id="JAGEUA010000001">
    <property type="protein sequence ID" value="KAL1021554.1"/>
    <property type="molecule type" value="Genomic_DNA"/>
</dbReference>
<feature type="non-terminal residue" evidence="1">
    <location>
        <position position="63"/>
    </location>
</feature>